<evidence type="ECO:0000313" key="10">
    <source>
        <dbReference type="Proteomes" id="UP000694941"/>
    </source>
</evidence>
<reference evidence="11" key="1">
    <citation type="submission" date="2025-08" db="UniProtKB">
        <authorList>
            <consortium name="RefSeq"/>
        </authorList>
    </citation>
    <scope>IDENTIFICATION</scope>
    <source>
        <tissue evidence="11">Muscle</tissue>
    </source>
</reference>
<evidence type="ECO:0000259" key="9">
    <source>
        <dbReference type="PROSITE" id="PS51259"/>
    </source>
</evidence>
<gene>
    <name evidence="11" type="primary">LOC106470611</name>
</gene>
<protein>
    <submittedName>
        <fullName evidence="11">BAI1-associated protein 3-like</fullName>
    </submittedName>
</protein>
<dbReference type="Pfam" id="PF00168">
    <property type="entry name" value="C2"/>
    <property type="match status" value="1"/>
</dbReference>
<dbReference type="InterPro" id="IPR014772">
    <property type="entry name" value="Munc13_dom-2"/>
</dbReference>
<evidence type="ECO:0000256" key="3">
    <source>
        <dbReference type="ARBA" id="ARBA00005823"/>
    </source>
</evidence>
<keyword evidence="5" id="KW-0963">Cytoplasm</keyword>
<dbReference type="InterPro" id="IPR052095">
    <property type="entry name" value="UNC-13_domain"/>
</dbReference>
<organism evidence="10 11">
    <name type="scientific">Limulus polyphemus</name>
    <name type="common">Atlantic horseshoe crab</name>
    <dbReference type="NCBI Taxonomy" id="6850"/>
    <lineage>
        <taxon>Eukaryota</taxon>
        <taxon>Metazoa</taxon>
        <taxon>Ecdysozoa</taxon>
        <taxon>Arthropoda</taxon>
        <taxon>Chelicerata</taxon>
        <taxon>Merostomata</taxon>
        <taxon>Xiphosura</taxon>
        <taxon>Limulidae</taxon>
        <taxon>Limulus</taxon>
    </lineage>
</organism>
<dbReference type="PROSITE" id="PS50004">
    <property type="entry name" value="C2"/>
    <property type="match status" value="1"/>
</dbReference>
<evidence type="ECO:0000256" key="6">
    <source>
        <dbReference type="ARBA" id="ARBA00022753"/>
    </source>
</evidence>
<comment type="subcellular location">
    <subcellularLocation>
        <location evidence="1">Cytoplasm</location>
    </subcellularLocation>
    <subcellularLocation>
        <location evidence="2">Late endosome</location>
    </subcellularLocation>
</comment>
<dbReference type="PANTHER" id="PTHR45999:SF4">
    <property type="entry name" value="UNC-13-4A, ISOFORM B"/>
    <property type="match status" value="1"/>
</dbReference>
<feature type="non-terminal residue" evidence="11">
    <location>
        <position position="1"/>
    </location>
</feature>
<evidence type="ECO:0000256" key="5">
    <source>
        <dbReference type="ARBA" id="ARBA00022490"/>
    </source>
</evidence>
<evidence type="ECO:0000256" key="4">
    <source>
        <dbReference type="ARBA" id="ARBA00022483"/>
    </source>
</evidence>
<proteinExistence type="inferred from homology"/>
<dbReference type="InterPro" id="IPR000008">
    <property type="entry name" value="C2_dom"/>
</dbReference>
<sequence length="704" mass="81018">EAALAESFNVFIDYLLAQVRKCRDLFPPGNQQGQHKLVYLLKCLALIHNMKVFKQCCPFRHNLHVEITNTIKRGTLEWFKNTDAFTLPQVPTEENILIGLNELTHALNSDLQKSVNFYNGIFESNVKVSYSTVVYKQLEKLLADLVAKKLHKVEENVGYKVQETCCKASATDGVAESQTVELGTAMFELYLNLQEFVRFRDNLPPDERTELVISNYHLWFSDVIDQWFTVAKVKARQRIKKALELDKIKSVDNLVKYSTSAVDTATCFAQIKEFWFQLSWPDLAGSYPFIIKILQDICSGAAFYANLCHQNLVDSGYYDDEGPFDITEQLCITINNIEHVRTAIRPLLEELCVEQIIKDVSDREGEKSASQCRETVNSLIHKSEEEVLSKIISIADAVSGKMCQDIKTHIFHLAWTPEKMEADVVSDLPAIMCVNNLSEMVLLLSFCYLKKINKYTYYFNSMKILQENMNFFQRLLDSLKHIVDFFHADNIGLSLDALYCPAYHDLEQFLNLHKTETNQLIQQYICQRIEEQEGPQEGEFGYLTVKTLFNPASDSLCVDVMNARELRPLDSNGYSDPFVIIELVPRHLYPECPPQKTKVQKKTLYPLFDESFEFTITADRCKLDGAALCFTVMDHDVVTKNDFEGEVYLPLRNVPGVRDEQEKEPKLMELPLIQPKEKNEILNVLEARTWDKTAHDFVKEQRTK</sequence>
<dbReference type="SMART" id="SM00239">
    <property type="entry name" value="C2"/>
    <property type="match status" value="1"/>
</dbReference>
<name>A0ABM1TGE0_LIMPO</name>
<dbReference type="SUPFAM" id="SSF49562">
    <property type="entry name" value="C2 domain (Calcium/lipid-binding domain, CaLB)"/>
    <property type="match status" value="1"/>
</dbReference>
<feature type="domain" description="MHD2" evidence="9">
    <location>
        <begin position="412"/>
        <end position="524"/>
    </location>
</feature>
<dbReference type="PROSITE" id="PS51258">
    <property type="entry name" value="MHD1"/>
    <property type="match status" value="1"/>
</dbReference>
<dbReference type="RefSeq" id="XP_022254946.1">
    <property type="nucleotide sequence ID" value="XM_022399238.1"/>
</dbReference>
<feature type="domain" description="MHD1" evidence="8">
    <location>
        <begin position="187"/>
        <end position="308"/>
    </location>
</feature>
<evidence type="ECO:0000256" key="1">
    <source>
        <dbReference type="ARBA" id="ARBA00004496"/>
    </source>
</evidence>
<dbReference type="InterPro" id="IPR035892">
    <property type="entry name" value="C2_domain_sf"/>
</dbReference>
<keyword evidence="4" id="KW-0268">Exocytosis</keyword>
<accession>A0ABM1TGE0</accession>
<dbReference type="GeneID" id="106470611"/>
<keyword evidence="10" id="KW-1185">Reference proteome</keyword>
<evidence type="ECO:0000313" key="11">
    <source>
        <dbReference type="RefSeq" id="XP_022254946.1"/>
    </source>
</evidence>
<keyword evidence="6" id="KW-0967">Endosome</keyword>
<dbReference type="Gene3D" id="1.10.357.50">
    <property type="match status" value="1"/>
</dbReference>
<evidence type="ECO:0000259" key="8">
    <source>
        <dbReference type="PROSITE" id="PS51258"/>
    </source>
</evidence>
<dbReference type="PROSITE" id="PS51259">
    <property type="entry name" value="MHD2"/>
    <property type="match status" value="1"/>
</dbReference>
<feature type="domain" description="C2" evidence="7">
    <location>
        <begin position="534"/>
        <end position="665"/>
    </location>
</feature>
<evidence type="ECO:0000259" key="7">
    <source>
        <dbReference type="PROSITE" id="PS50004"/>
    </source>
</evidence>
<evidence type="ECO:0000256" key="2">
    <source>
        <dbReference type="ARBA" id="ARBA00004603"/>
    </source>
</evidence>
<dbReference type="Gene3D" id="2.60.40.150">
    <property type="entry name" value="C2 domain"/>
    <property type="match status" value="1"/>
</dbReference>
<dbReference type="CDD" id="cd04009">
    <property type="entry name" value="C2B_Munc13-like"/>
    <property type="match status" value="1"/>
</dbReference>
<dbReference type="PANTHER" id="PTHR45999">
    <property type="entry name" value="UNC-13-4A, ISOFORM B"/>
    <property type="match status" value="1"/>
</dbReference>
<dbReference type="InterPro" id="IPR014770">
    <property type="entry name" value="Munc13_1"/>
</dbReference>
<dbReference type="Proteomes" id="UP000694941">
    <property type="component" value="Unplaced"/>
</dbReference>
<comment type="similarity">
    <text evidence="3">Belongs to the unc-13 family.</text>
</comment>